<dbReference type="InterPro" id="IPR024185">
    <property type="entry name" value="FTHF_cligase-like_sf"/>
</dbReference>
<comment type="similarity">
    <text evidence="1">Belongs to the LutC/YkgG family.</text>
</comment>
<dbReference type="InterPro" id="IPR003741">
    <property type="entry name" value="LUD_dom"/>
</dbReference>
<name>A0A841PS10_9BACL</name>
<comment type="caution">
    <text evidence="3">The sequence shown here is derived from an EMBL/GenBank/DDBJ whole genome shotgun (WGS) entry which is preliminary data.</text>
</comment>
<dbReference type="GO" id="GO:0006089">
    <property type="term" value="P:lactate metabolic process"/>
    <property type="evidence" value="ECO:0007669"/>
    <property type="project" value="UniProtKB-UniRule"/>
</dbReference>
<keyword evidence="4" id="KW-1185">Reference proteome</keyword>
<dbReference type="EMBL" id="JACHHJ010000002">
    <property type="protein sequence ID" value="MBB6449956.1"/>
    <property type="molecule type" value="Genomic_DNA"/>
</dbReference>
<accession>A0A841PS10</accession>
<comment type="function">
    <text evidence="1">Is involved in L-lactate degradation and allows cells to grow with lactate as the sole carbon source.</text>
</comment>
<dbReference type="InterPro" id="IPR037171">
    <property type="entry name" value="NagB/RpiA_transferase-like"/>
</dbReference>
<protein>
    <recommendedName>
        <fullName evidence="1">Lactate utilization protein C</fullName>
    </recommendedName>
</protein>
<dbReference type="Gene3D" id="3.40.50.10420">
    <property type="entry name" value="NagB/RpiA/CoA transferase-like"/>
    <property type="match status" value="1"/>
</dbReference>
<dbReference type="HAMAP" id="MF_02104">
    <property type="entry name" value="LutC"/>
    <property type="match status" value="1"/>
</dbReference>
<organism evidence="3 4">
    <name type="scientific">Geomicrobium halophilum</name>
    <dbReference type="NCBI Taxonomy" id="549000"/>
    <lineage>
        <taxon>Bacteria</taxon>
        <taxon>Bacillati</taxon>
        <taxon>Bacillota</taxon>
        <taxon>Bacilli</taxon>
        <taxon>Bacillales</taxon>
        <taxon>Geomicrobium</taxon>
    </lineage>
</organism>
<proteinExistence type="inferred from homology"/>
<dbReference type="PANTHER" id="PTHR43682">
    <property type="entry name" value="LACTATE UTILIZATION PROTEIN C"/>
    <property type="match status" value="1"/>
</dbReference>
<dbReference type="AlphaFoldDB" id="A0A841PS10"/>
<dbReference type="Pfam" id="PF02589">
    <property type="entry name" value="LUD_dom"/>
    <property type="match status" value="1"/>
</dbReference>
<dbReference type="Proteomes" id="UP000568839">
    <property type="component" value="Unassembled WGS sequence"/>
</dbReference>
<evidence type="ECO:0000313" key="3">
    <source>
        <dbReference type="EMBL" id="MBB6449956.1"/>
    </source>
</evidence>
<evidence type="ECO:0000259" key="2">
    <source>
        <dbReference type="Pfam" id="PF02589"/>
    </source>
</evidence>
<dbReference type="PANTHER" id="PTHR43682:SF1">
    <property type="entry name" value="LACTATE UTILIZATION PROTEIN C"/>
    <property type="match status" value="1"/>
</dbReference>
<evidence type="ECO:0000313" key="4">
    <source>
        <dbReference type="Proteomes" id="UP000568839"/>
    </source>
</evidence>
<sequence>MMPRGNIQHRENFLNHIAEQSGRPRSQHVERPAWKQQPQWQVFKHESSDKWVERFKKQCEHIHTDVIETETAGVGETVAETIGRYQAASLMMWEDPRLEEAGLNKHFREQMANLGVETHIWDKSKGRENINIAEQTHVGITYSDITLAESGTVVLFSSADKGRAVSLLPETYIAIIPQSSIVPRMSQATQQIHQRVQNGETIPSCINFISGPSNSADIEMSLVVGVHGPVKATYILINDQ</sequence>
<gene>
    <name evidence="1" type="primary">lutC</name>
    <name evidence="3" type="ORF">HNR44_001934</name>
</gene>
<reference evidence="3 4" key="1">
    <citation type="submission" date="2020-08" db="EMBL/GenBank/DDBJ databases">
        <title>Genomic Encyclopedia of Type Strains, Phase IV (KMG-IV): sequencing the most valuable type-strain genomes for metagenomic binning, comparative biology and taxonomic classification.</title>
        <authorList>
            <person name="Goeker M."/>
        </authorList>
    </citation>
    <scope>NUCLEOTIDE SEQUENCE [LARGE SCALE GENOMIC DNA]</scope>
    <source>
        <strain evidence="3 4">DSM 21769</strain>
    </source>
</reference>
<dbReference type="SUPFAM" id="SSF100950">
    <property type="entry name" value="NagB/RpiA/CoA transferase-like"/>
    <property type="match status" value="1"/>
</dbReference>
<feature type="domain" description="LUD" evidence="2">
    <location>
        <begin position="52"/>
        <end position="237"/>
    </location>
</feature>
<evidence type="ECO:0000256" key="1">
    <source>
        <dbReference type="HAMAP-Rule" id="MF_02104"/>
    </source>
</evidence>
<dbReference type="InterPro" id="IPR022823">
    <property type="entry name" value="LutC"/>
</dbReference>